<dbReference type="RefSeq" id="WP_419190883.1">
    <property type="nucleotide sequence ID" value="NZ_CP036434.1"/>
</dbReference>
<evidence type="ECO:0000313" key="2">
    <source>
        <dbReference type="Proteomes" id="UP000320390"/>
    </source>
</evidence>
<accession>A0A518ELY1</accession>
<proteinExistence type="predicted"/>
<evidence type="ECO:0000313" key="1">
    <source>
        <dbReference type="EMBL" id="QDV05061.1"/>
    </source>
</evidence>
<reference evidence="1 2" key="1">
    <citation type="submission" date="2019-02" db="EMBL/GenBank/DDBJ databases">
        <title>Deep-cultivation of Planctomycetes and their phenomic and genomic characterization uncovers novel biology.</title>
        <authorList>
            <person name="Wiegand S."/>
            <person name="Jogler M."/>
            <person name="Boedeker C."/>
            <person name="Pinto D."/>
            <person name="Vollmers J."/>
            <person name="Rivas-Marin E."/>
            <person name="Kohn T."/>
            <person name="Peeters S.H."/>
            <person name="Heuer A."/>
            <person name="Rast P."/>
            <person name="Oberbeckmann S."/>
            <person name="Bunk B."/>
            <person name="Jeske O."/>
            <person name="Meyerdierks A."/>
            <person name="Storesund J.E."/>
            <person name="Kallscheuer N."/>
            <person name="Luecker S."/>
            <person name="Lage O.M."/>
            <person name="Pohl T."/>
            <person name="Merkel B.J."/>
            <person name="Hornburger P."/>
            <person name="Mueller R.-W."/>
            <person name="Bruemmer F."/>
            <person name="Labrenz M."/>
            <person name="Spormann A.M."/>
            <person name="Op den Camp H."/>
            <person name="Overmann J."/>
            <person name="Amann R."/>
            <person name="Jetten M.S.M."/>
            <person name="Mascher T."/>
            <person name="Medema M.H."/>
            <person name="Devos D.P."/>
            <person name="Kaster A.-K."/>
            <person name="Ovreas L."/>
            <person name="Rohde M."/>
            <person name="Galperin M.Y."/>
            <person name="Jogler C."/>
        </authorList>
    </citation>
    <scope>NUCLEOTIDE SEQUENCE [LARGE SCALE GENOMIC DNA]</scope>
    <source>
        <strain evidence="1 2">Poly30</strain>
    </source>
</reference>
<dbReference type="Proteomes" id="UP000320390">
    <property type="component" value="Chromosome"/>
</dbReference>
<organism evidence="1 2">
    <name type="scientific">Saltatorellus ferox</name>
    <dbReference type="NCBI Taxonomy" id="2528018"/>
    <lineage>
        <taxon>Bacteria</taxon>
        <taxon>Pseudomonadati</taxon>
        <taxon>Planctomycetota</taxon>
        <taxon>Planctomycetia</taxon>
        <taxon>Planctomycetia incertae sedis</taxon>
        <taxon>Saltatorellus</taxon>
    </lineage>
</organism>
<dbReference type="AlphaFoldDB" id="A0A518ELY1"/>
<name>A0A518ELY1_9BACT</name>
<dbReference type="EMBL" id="CP036434">
    <property type="protein sequence ID" value="QDV05061.1"/>
    <property type="molecule type" value="Genomic_DNA"/>
</dbReference>
<gene>
    <name evidence="1" type="ORF">Poly30_05560</name>
</gene>
<protein>
    <submittedName>
        <fullName evidence="1">Uncharacterized protein</fullName>
    </submittedName>
</protein>
<sequence length="43" mass="4907">MTKSTHPHFDDHGALQWYTSMAEAKAAAARDGKRIFIEFGREQ</sequence>
<keyword evidence="2" id="KW-1185">Reference proteome</keyword>